<organism evidence="3">
    <name type="scientific">Perkinsus marinus (strain ATCC 50983 / TXsc)</name>
    <dbReference type="NCBI Taxonomy" id="423536"/>
    <lineage>
        <taxon>Eukaryota</taxon>
        <taxon>Sar</taxon>
        <taxon>Alveolata</taxon>
        <taxon>Perkinsozoa</taxon>
        <taxon>Perkinsea</taxon>
        <taxon>Perkinsida</taxon>
        <taxon>Perkinsidae</taxon>
        <taxon>Perkinsus</taxon>
    </lineage>
</organism>
<feature type="region of interest" description="Disordered" evidence="1">
    <location>
        <begin position="1"/>
        <end position="26"/>
    </location>
</feature>
<keyword evidence="3" id="KW-1185">Reference proteome</keyword>
<reference evidence="2 3" key="1">
    <citation type="submission" date="2008-07" db="EMBL/GenBank/DDBJ databases">
        <authorList>
            <person name="El-Sayed N."/>
            <person name="Caler E."/>
            <person name="Inman J."/>
            <person name="Amedeo P."/>
            <person name="Hass B."/>
            <person name="Wortman J."/>
        </authorList>
    </citation>
    <scope>NUCLEOTIDE SEQUENCE [LARGE SCALE GENOMIC DNA]</scope>
    <source>
        <strain evidence="3">ATCC 50983 / TXsc</strain>
    </source>
</reference>
<dbReference type="InParanoid" id="C5M023"/>
<evidence type="ECO:0000313" key="2">
    <source>
        <dbReference type="EMBL" id="EEQ97681.1"/>
    </source>
</evidence>
<evidence type="ECO:0000256" key="1">
    <source>
        <dbReference type="SAM" id="MobiDB-lite"/>
    </source>
</evidence>
<proteinExistence type="predicted"/>
<gene>
    <name evidence="2" type="ORF">Pmar_PMAR009640</name>
</gene>
<dbReference type="AlphaFoldDB" id="C5M023"/>
<dbReference type="GeneID" id="9036963"/>
<accession>C5M023</accession>
<protein>
    <submittedName>
        <fullName evidence="2">Uncharacterized protein</fullName>
    </submittedName>
</protein>
<dbReference type="Proteomes" id="UP000007800">
    <property type="component" value="Unassembled WGS sequence"/>
</dbReference>
<dbReference type="RefSeq" id="XP_002764964.1">
    <property type="nucleotide sequence ID" value="XM_002764918.1"/>
</dbReference>
<evidence type="ECO:0000313" key="3">
    <source>
        <dbReference type="Proteomes" id="UP000007800"/>
    </source>
</evidence>
<sequence>MTTICPSGTRHVENRPLPSQRPRQRACMGTTAQEILSLDVVPRGYDTDMPFTIIII</sequence>
<dbReference type="EMBL" id="GG686998">
    <property type="protein sequence ID" value="EEQ97681.1"/>
    <property type="molecule type" value="Genomic_DNA"/>
</dbReference>
<name>C5M023_PERM5</name>